<dbReference type="GO" id="GO:0005829">
    <property type="term" value="C:cytosol"/>
    <property type="evidence" value="ECO:0007669"/>
    <property type="project" value="TreeGrafter"/>
</dbReference>
<protein>
    <recommendedName>
        <fullName evidence="7">Chloride conductance regulatory protein ICln</fullName>
    </recommendedName>
</protein>
<evidence type="ECO:0000313" key="6">
    <source>
        <dbReference type="EMBL" id="JAE21942.1"/>
    </source>
</evidence>
<dbReference type="Pfam" id="PF03517">
    <property type="entry name" value="Voldacs"/>
    <property type="match status" value="1"/>
</dbReference>
<dbReference type="GO" id="GO:0005681">
    <property type="term" value="C:spliceosomal complex"/>
    <property type="evidence" value="ECO:0007669"/>
    <property type="project" value="TreeGrafter"/>
</dbReference>
<dbReference type="EMBL" id="GBRH01175954">
    <property type="protein sequence ID" value="JAE21942.1"/>
    <property type="molecule type" value="Transcribed_RNA"/>
</dbReference>
<comment type="subcellular location">
    <subcellularLocation>
        <location evidence="2">Cytoplasm</location>
    </subcellularLocation>
    <subcellularLocation>
        <location evidence="1">Nucleus</location>
    </subcellularLocation>
</comment>
<accession>A0A0A9GBR2</accession>
<dbReference type="GO" id="GO:0000387">
    <property type="term" value="P:spliceosomal snRNP assembly"/>
    <property type="evidence" value="ECO:0007669"/>
    <property type="project" value="TreeGrafter"/>
</dbReference>
<dbReference type="InterPro" id="IPR011993">
    <property type="entry name" value="PH-like_dom_sf"/>
</dbReference>
<feature type="compositionally biased region" description="Acidic residues" evidence="5">
    <location>
        <begin position="30"/>
        <end position="52"/>
    </location>
</feature>
<sequence>MRIIPSDPIQLDGLFEAFCHCAELNPDPNVESDEENSWDHGDEDMTDGSDADCEFSDVNPIGYTDDHDIAHAVVELQINDQRFQDAEETDQESHGNGH</sequence>
<dbReference type="GO" id="GO:0045292">
    <property type="term" value="P:mRNA cis splicing, via spliceosome"/>
    <property type="evidence" value="ECO:0007669"/>
    <property type="project" value="TreeGrafter"/>
</dbReference>
<evidence type="ECO:0008006" key="7">
    <source>
        <dbReference type="Google" id="ProtNLM"/>
    </source>
</evidence>
<evidence type="ECO:0000256" key="3">
    <source>
        <dbReference type="ARBA" id="ARBA00022490"/>
    </source>
</evidence>
<organism evidence="6">
    <name type="scientific">Arundo donax</name>
    <name type="common">Giant reed</name>
    <name type="synonym">Donax arundinaceus</name>
    <dbReference type="NCBI Taxonomy" id="35708"/>
    <lineage>
        <taxon>Eukaryota</taxon>
        <taxon>Viridiplantae</taxon>
        <taxon>Streptophyta</taxon>
        <taxon>Embryophyta</taxon>
        <taxon>Tracheophyta</taxon>
        <taxon>Spermatophyta</taxon>
        <taxon>Magnoliopsida</taxon>
        <taxon>Liliopsida</taxon>
        <taxon>Poales</taxon>
        <taxon>Poaceae</taxon>
        <taxon>PACMAD clade</taxon>
        <taxon>Arundinoideae</taxon>
        <taxon>Arundineae</taxon>
        <taxon>Arundo</taxon>
    </lineage>
</organism>
<dbReference type="GO" id="GO:0034715">
    <property type="term" value="C:pICln-Sm protein complex"/>
    <property type="evidence" value="ECO:0007669"/>
    <property type="project" value="TreeGrafter"/>
</dbReference>
<evidence type="ECO:0000256" key="2">
    <source>
        <dbReference type="ARBA" id="ARBA00004496"/>
    </source>
</evidence>
<reference evidence="6" key="1">
    <citation type="submission" date="2014-09" db="EMBL/GenBank/DDBJ databases">
        <authorList>
            <person name="Magalhaes I.L.F."/>
            <person name="Oliveira U."/>
            <person name="Santos F.R."/>
            <person name="Vidigal T.H.D.A."/>
            <person name="Brescovit A.D."/>
            <person name="Santos A.J."/>
        </authorList>
    </citation>
    <scope>NUCLEOTIDE SEQUENCE</scope>
    <source>
        <tissue evidence="6">Shoot tissue taken approximately 20 cm above the soil surface</tissue>
    </source>
</reference>
<evidence type="ECO:0000256" key="4">
    <source>
        <dbReference type="ARBA" id="ARBA00023242"/>
    </source>
</evidence>
<evidence type="ECO:0000256" key="1">
    <source>
        <dbReference type="ARBA" id="ARBA00004123"/>
    </source>
</evidence>
<dbReference type="PANTHER" id="PTHR21399">
    <property type="entry name" value="CHLORIDE CONDUCTANCE REGULATORY PROTEIN ICLN"/>
    <property type="match status" value="1"/>
</dbReference>
<proteinExistence type="predicted"/>
<feature type="region of interest" description="Disordered" evidence="5">
    <location>
        <begin position="24"/>
        <end position="52"/>
    </location>
</feature>
<evidence type="ECO:0000256" key="5">
    <source>
        <dbReference type="SAM" id="MobiDB-lite"/>
    </source>
</evidence>
<reference evidence="6" key="2">
    <citation type="journal article" date="2015" name="Data Brief">
        <title>Shoot transcriptome of the giant reed, Arundo donax.</title>
        <authorList>
            <person name="Barrero R.A."/>
            <person name="Guerrero F.D."/>
            <person name="Moolhuijzen P."/>
            <person name="Goolsby J.A."/>
            <person name="Tidwell J."/>
            <person name="Bellgard S.E."/>
            <person name="Bellgard M.I."/>
        </authorList>
    </citation>
    <scope>NUCLEOTIDE SEQUENCE</scope>
    <source>
        <tissue evidence="6">Shoot tissue taken approximately 20 cm above the soil surface</tissue>
    </source>
</reference>
<name>A0A0A9GBR2_ARUDO</name>
<dbReference type="InterPro" id="IPR039924">
    <property type="entry name" value="ICln/Lot5/Saf5"/>
</dbReference>
<dbReference type="PANTHER" id="PTHR21399:SF0">
    <property type="entry name" value="METHYLOSOME SUBUNIT PICLN"/>
    <property type="match status" value="1"/>
</dbReference>
<dbReference type="Gene3D" id="2.30.29.30">
    <property type="entry name" value="Pleckstrin-homology domain (PH domain)/Phosphotyrosine-binding domain (PTB)"/>
    <property type="match status" value="1"/>
</dbReference>
<keyword evidence="4" id="KW-0539">Nucleus</keyword>
<keyword evidence="3" id="KW-0963">Cytoplasm</keyword>
<dbReference type="AlphaFoldDB" id="A0A0A9GBR2"/>